<dbReference type="EMBL" id="JAWDKC010000011">
    <property type="protein sequence ID" value="MDV0444987.1"/>
    <property type="molecule type" value="Genomic_DNA"/>
</dbReference>
<reference evidence="1 2" key="1">
    <citation type="submission" date="2023-06" db="EMBL/GenBank/DDBJ databases">
        <title>Genome sequence of Methanimicrococcus sp. At1.</title>
        <authorList>
            <person name="Protasov E."/>
            <person name="Platt K."/>
            <person name="Poehlein A."/>
            <person name="Daniel R."/>
            <person name="Brune A."/>
        </authorList>
    </citation>
    <scope>NUCLEOTIDE SEQUENCE [LARGE SCALE GENOMIC DNA]</scope>
    <source>
        <strain evidence="1 2">At1</strain>
    </source>
</reference>
<evidence type="ECO:0000313" key="1">
    <source>
        <dbReference type="EMBL" id="MDV0444987.1"/>
    </source>
</evidence>
<evidence type="ECO:0000313" key="2">
    <source>
        <dbReference type="Proteomes" id="UP001272052"/>
    </source>
</evidence>
<organism evidence="1 2">
    <name type="scientific">Methanimicrococcus hacksteinii</name>
    <dbReference type="NCBI Taxonomy" id="3028293"/>
    <lineage>
        <taxon>Archaea</taxon>
        <taxon>Methanobacteriati</taxon>
        <taxon>Methanobacteriota</taxon>
        <taxon>Stenosarchaea group</taxon>
        <taxon>Methanomicrobia</taxon>
        <taxon>Methanosarcinales</taxon>
        <taxon>Methanosarcinaceae</taxon>
        <taxon>Methanimicrococcus</taxon>
    </lineage>
</organism>
<protein>
    <recommendedName>
        <fullName evidence="3">DUF523 domain-containing protein</fullName>
    </recommendedName>
</protein>
<dbReference type="RefSeq" id="WP_318785394.1">
    <property type="nucleotide sequence ID" value="NZ_JAWDKC010000011.1"/>
</dbReference>
<name>A0ABU3VNK5_9EURY</name>
<keyword evidence="2" id="KW-1185">Reference proteome</keyword>
<evidence type="ECO:0008006" key="3">
    <source>
        <dbReference type="Google" id="ProtNLM"/>
    </source>
</evidence>
<accession>A0ABU3VNK5</accession>
<dbReference type="Proteomes" id="UP001272052">
    <property type="component" value="Unassembled WGS sequence"/>
</dbReference>
<comment type="caution">
    <text evidence="1">The sequence shown here is derived from an EMBL/GenBank/DDBJ whole genome shotgun (WGS) entry which is preliminary data.</text>
</comment>
<gene>
    <name evidence="1" type="ORF">MmiAt1_05390</name>
</gene>
<proteinExistence type="predicted"/>
<sequence>MNQKENIYVVAHCLLNPAARVKGIRQPSLFDARDKKIIQLPCPELIYAGPDRDKKAREDYDTPDYREFCRNLLAPSVEMIEMFSEEGYAIIIKGMPKSPSCGVLTTSVKDGNAPENKTVAGYGVFFEEIKNELNRRRVSFLMTE</sequence>